<organism evidence="2 3">
    <name type="scientific">Candidatus Sherwoodlollariibacterium unditelluris</name>
    <dbReference type="NCBI Taxonomy" id="1974757"/>
    <lineage>
        <taxon>Bacteria</taxon>
        <taxon>Pseudomonadati</taxon>
        <taxon>Candidatus Omnitrophota</taxon>
        <taxon>Candidatus Sherwoodlollariibacterium</taxon>
    </lineage>
</organism>
<comment type="caution">
    <text evidence="2">The sequence shown here is derived from an EMBL/GenBank/DDBJ whole genome shotgun (WGS) entry which is preliminary data.</text>
</comment>
<protein>
    <submittedName>
        <fullName evidence="2">Uncharacterized protein</fullName>
    </submittedName>
</protein>
<evidence type="ECO:0000313" key="3">
    <source>
        <dbReference type="Proteomes" id="UP000231292"/>
    </source>
</evidence>
<feature type="region of interest" description="Disordered" evidence="1">
    <location>
        <begin position="1"/>
        <end position="23"/>
    </location>
</feature>
<gene>
    <name evidence="2" type="ORF">COX41_02950</name>
</gene>
<reference evidence="2 3" key="1">
    <citation type="submission" date="2017-09" db="EMBL/GenBank/DDBJ databases">
        <title>Depth-based differentiation of microbial function through sediment-hosted aquifers and enrichment of novel symbionts in the deep terrestrial subsurface.</title>
        <authorList>
            <person name="Probst A.J."/>
            <person name="Ladd B."/>
            <person name="Jarett J.K."/>
            <person name="Geller-Mcgrath D.E."/>
            <person name="Sieber C.M."/>
            <person name="Emerson J.B."/>
            <person name="Anantharaman K."/>
            <person name="Thomas B.C."/>
            <person name="Malmstrom R."/>
            <person name="Stieglmeier M."/>
            <person name="Klingl A."/>
            <person name="Woyke T."/>
            <person name="Ryan C.M."/>
            <person name="Banfield J.F."/>
        </authorList>
    </citation>
    <scope>NUCLEOTIDE SEQUENCE [LARGE SCALE GENOMIC DNA]</scope>
    <source>
        <strain evidence="2">CG23_combo_of_CG06-09_8_20_14_all_41_10</strain>
    </source>
</reference>
<evidence type="ECO:0000313" key="2">
    <source>
        <dbReference type="EMBL" id="PIP19426.1"/>
    </source>
</evidence>
<dbReference type="EMBL" id="PCRK01000066">
    <property type="protein sequence ID" value="PIP19426.1"/>
    <property type="molecule type" value="Genomic_DNA"/>
</dbReference>
<name>A0A2G9YJM5_9BACT</name>
<accession>A0A2G9YJM5</accession>
<dbReference type="AlphaFoldDB" id="A0A2G9YJM5"/>
<dbReference type="Proteomes" id="UP000231292">
    <property type="component" value="Unassembled WGS sequence"/>
</dbReference>
<sequence>MKKKRQSSELPKASHRKKQLTGTLEHSGVEIKISVKKPEDWAKIRNRYILHSDKLWHDFLPFLEVGHLNSIPRTKKHKGQMKIDSIKVFSAILYRFCESVKRMKQCPAFLKPLQNNSDCKYVAALLMDSVFKDYFKRYKFGHAYEDEEDMYKVEMKPFCDRKEKMATDNFYETYIKGGLKLIKNTDSKTLRGLMGEVYRILSSLHMCSNISSVSFDKKAHLLSAI</sequence>
<evidence type="ECO:0000256" key="1">
    <source>
        <dbReference type="SAM" id="MobiDB-lite"/>
    </source>
</evidence>
<proteinExistence type="predicted"/>